<protein>
    <recommendedName>
        <fullName evidence="4">tRNA pseudouridine synthase D</fullName>
        <ecNumber evidence="4">5.4.99.27</ecNumber>
    </recommendedName>
    <alternativeName>
        <fullName evidence="4">tRNA pseudouridine(13) synthase</fullName>
    </alternativeName>
    <alternativeName>
        <fullName evidence="4">tRNA pseudouridylate synthase D</fullName>
    </alternativeName>
    <alternativeName>
        <fullName evidence="4">tRNA-uridine isomerase D</fullName>
    </alternativeName>
</protein>
<dbReference type="InterPro" id="IPR042214">
    <property type="entry name" value="TruD_catalytic"/>
</dbReference>
<evidence type="ECO:0000256" key="3">
    <source>
        <dbReference type="ARBA" id="ARBA00023235"/>
    </source>
</evidence>
<comment type="catalytic activity">
    <reaction evidence="4">
        <text>uridine(13) in tRNA = pseudouridine(13) in tRNA</text>
        <dbReference type="Rhea" id="RHEA:42540"/>
        <dbReference type="Rhea" id="RHEA-COMP:10105"/>
        <dbReference type="Rhea" id="RHEA-COMP:10106"/>
        <dbReference type="ChEBI" id="CHEBI:65314"/>
        <dbReference type="ChEBI" id="CHEBI:65315"/>
        <dbReference type="EC" id="5.4.99.27"/>
    </reaction>
</comment>
<comment type="similarity">
    <text evidence="1 4">Belongs to the pseudouridine synthase TruD family.</text>
</comment>
<dbReference type="PANTHER" id="PTHR47811">
    <property type="entry name" value="TRNA PSEUDOURIDINE SYNTHASE D"/>
    <property type="match status" value="1"/>
</dbReference>
<proteinExistence type="inferred from homology"/>
<dbReference type="PROSITE" id="PS01268">
    <property type="entry name" value="UPF0024"/>
    <property type="match status" value="1"/>
</dbReference>
<evidence type="ECO:0000256" key="2">
    <source>
        <dbReference type="ARBA" id="ARBA00022694"/>
    </source>
</evidence>
<dbReference type="Proteomes" id="UP000254280">
    <property type="component" value="Unassembled WGS sequence"/>
</dbReference>
<feature type="domain" description="TRUD" evidence="5">
    <location>
        <begin position="152"/>
        <end position="308"/>
    </location>
</feature>
<dbReference type="PROSITE" id="PS50984">
    <property type="entry name" value="TRUD"/>
    <property type="match status" value="1"/>
</dbReference>
<dbReference type="InterPro" id="IPR020103">
    <property type="entry name" value="PsdUridine_synth_cat_dom_sf"/>
</dbReference>
<evidence type="ECO:0000259" key="5">
    <source>
        <dbReference type="PROSITE" id="PS50984"/>
    </source>
</evidence>
<dbReference type="InterPro" id="IPR001656">
    <property type="entry name" value="PsdUridine_synth_TruD"/>
</dbReference>
<evidence type="ECO:0000256" key="1">
    <source>
        <dbReference type="ARBA" id="ARBA00007953"/>
    </source>
</evidence>
<organism evidence="6 7">
    <name type="scientific">[Pasteurella] mairii</name>
    <dbReference type="NCBI Taxonomy" id="757"/>
    <lineage>
        <taxon>Bacteria</taxon>
        <taxon>Pseudomonadati</taxon>
        <taxon>Pseudomonadota</taxon>
        <taxon>Gammaproteobacteria</taxon>
        <taxon>Pasteurellales</taxon>
        <taxon>Pasteurellaceae</taxon>
    </lineage>
</organism>
<dbReference type="CDD" id="cd02575">
    <property type="entry name" value="PseudoU_synth_EcTruD"/>
    <property type="match status" value="1"/>
</dbReference>
<dbReference type="GO" id="GO:0160150">
    <property type="term" value="F:tRNA pseudouridine(13) synthase activity"/>
    <property type="evidence" value="ECO:0007669"/>
    <property type="project" value="UniProtKB-EC"/>
</dbReference>
<dbReference type="OrthoDB" id="1550679at2"/>
<evidence type="ECO:0000256" key="4">
    <source>
        <dbReference type="HAMAP-Rule" id="MF_01082"/>
    </source>
</evidence>
<dbReference type="NCBIfam" id="TIGR00094">
    <property type="entry name" value="tRNA_TruD_broad"/>
    <property type="match status" value="1"/>
</dbReference>
<dbReference type="InterPro" id="IPR043165">
    <property type="entry name" value="TruD_insert_sf"/>
</dbReference>
<comment type="function">
    <text evidence="4">Responsible for synthesis of pseudouridine from uracil-13 in transfer RNAs.</text>
</comment>
<keyword evidence="7" id="KW-1185">Reference proteome</keyword>
<reference evidence="6 7" key="1">
    <citation type="submission" date="2018-06" db="EMBL/GenBank/DDBJ databases">
        <authorList>
            <consortium name="Pathogen Informatics"/>
            <person name="Doyle S."/>
        </authorList>
    </citation>
    <scope>NUCLEOTIDE SEQUENCE [LARGE SCALE GENOMIC DNA]</scope>
    <source>
        <strain evidence="6 7">NCTC10699</strain>
    </source>
</reference>
<dbReference type="Gene3D" id="3.30.2350.20">
    <property type="entry name" value="TruD, catalytic domain"/>
    <property type="match status" value="1"/>
</dbReference>
<dbReference type="InterPro" id="IPR011760">
    <property type="entry name" value="PsdUridine_synth_TruD_insert"/>
</dbReference>
<dbReference type="Gene3D" id="3.30.2340.10">
    <property type="entry name" value="TruD, insertion domain"/>
    <property type="match status" value="1"/>
</dbReference>
<dbReference type="GO" id="GO:0003723">
    <property type="term" value="F:RNA binding"/>
    <property type="evidence" value="ECO:0007669"/>
    <property type="project" value="InterPro"/>
</dbReference>
<sequence>MMELAYLQTAPKQTALLKAEFADFVVKEKLGYDFSGEGEFVAVKVRKTNANTIFVGEKLAAFAGISARDMSYAGLKDRHGVTEQWFSLHMPGKTTPDFSQFHMEGVEILAVSRHQRKIRIGSLQGNCFEILLRNAVETDELKERLKNIVFCGFPNYFMDQRFGHDGQNLTQALHWAKGEIQVKDRKKRRFYLSAARSEVFNLIVSARIQQGDIQRVFPKDIVQLRHSQSWFVVDENEDLAALQQRLQQNDIALTAALIGDNMSQTNCAEMQIIEQHSALLHLMKQERVKPMRRAMLMFAEDFTWEFNTQGLALRFFLPAGSYATALIRELVKTV</sequence>
<dbReference type="PANTHER" id="PTHR47811:SF1">
    <property type="entry name" value="TRNA PSEUDOURIDINE SYNTHASE D"/>
    <property type="match status" value="1"/>
</dbReference>
<dbReference type="NCBIfam" id="NF002155">
    <property type="entry name" value="PRK00984.1-4"/>
    <property type="match status" value="1"/>
</dbReference>
<accession>A0A379B6F7</accession>
<dbReference type="InterPro" id="IPR050170">
    <property type="entry name" value="TruD_pseudoU_synthase"/>
</dbReference>
<name>A0A379B6F7_9PAST</name>
<dbReference type="GO" id="GO:0005829">
    <property type="term" value="C:cytosol"/>
    <property type="evidence" value="ECO:0007669"/>
    <property type="project" value="TreeGrafter"/>
</dbReference>
<keyword evidence="3 4" id="KW-0413">Isomerase</keyword>
<dbReference type="AlphaFoldDB" id="A0A379B6F7"/>
<gene>
    <name evidence="4 6" type="primary">truD</name>
    <name evidence="6" type="ORF">NCTC10699_01878</name>
</gene>
<keyword evidence="2 4" id="KW-0819">tRNA processing</keyword>
<dbReference type="SUPFAM" id="SSF55120">
    <property type="entry name" value="Pseudouridine synthase"/>
    <property type="match status" value="1"/>
</dbReference>
<evidence type="ECO:0000313" key="6">
    <source>
        <dbReference type="EMBL" id="SUB34225.1"/>
    </source>
</evidence>
<dbReference type="GO" id="GO:0031119">
    <property type="term" value="P:tRNA pseudouridine synthesis"/>
    <property type="evidence" value="ECO:0007669"/>
    <property type="project" value="UniProtKB-UniRule"/>
</dbReference>
<evidence type="ECO:0000313" key="7">
    <source>
        <dbReference type="Proteomes" id="UP000254280"/>
    </source>
</evidence>
<dbReference type="Pfam" id="PF01142">
    <property type="entry name" value="TruD"/>
    <property type="match status" value="2"/>
</dbReference>
<dbReference type="HAMAP" id="MF_01082">
    <property type="entry name" value="TruD"/>
    <property type="match status" value="1"/>
</dbReference>
<feature type="active site" description="Nucleophile" evidence="4">
    <location>
        <position position="77"/>
    </location>
</feature>
<dbReference type="EMBL" id="UGSS01000002">
    <property type="protein sequence ID" value="SUB34225.1"/>
    <property type="molecule type" value="Genomic_DNA"/>
</dbReference>
<dbReference type="InterPro" id="IPR020119">
    <property type="entry name" value="PsdUridine_synth_TruD_CS"/>
</dbReference>
<dbReference type="EC" id="5.4.99.27" evidence="4"/>